<feature type="region of interest" description="Disordered" evidence="1">
    <location>
        <begin position="284"/>
        <end position="425"/>
    </location>
</feature>
<dbReference type="EMBL" id="KZ826392">
    <property type="protein sequence ID" value="PYI02599.1"/>
    <property type="molecule type" value="Genomic_DNA"/>
</dbReference>
<organism evidence="2 3">
    <name type="scientific">Aspergillus sclerotiicarbonarius (strain CBS 121057 / IBT 28362)</name>
    <dbReference type="NCBI Taxonomy" id="1448318"/>
    <lineage>
        <taxon>Eukaryota</taxon>
        <taxon>Fungi</taxon>
        <taxon>Dikarya</taxon>
        <taxon>Ascomycota</taxon>
        <taxon>Pezizomycotina</taxon>
        <taxon>Eurotiomycetes</taxon>
        <taxon>Eurotiomycetidae</taxon>
        <taxon>Eurotiales</taxon>
        <taxon>Aspergillaceae</taxon>
        <taxon>Aspergillus</taxon>
        <taxon>Aspergillus subgen. Circumdati</taxon>
    </lineage>
</organism>
<gene>
    <name evidence="2" type="ORF">BO78DRAFT_400399</name>
</gene>
<accession>A0A319EP92</accession>
<dbReference type="Proteomes" id="UP000248423">
    <property type="component" value="Unassembled WGS sequence"/>
</dbReference>
<keyword evidence="3" id="KW-1185">Reference proteome</keyword>
<evidence type="ECO:0000256" key="1">
    <source>
        <dbReference type="SAM" id="MobiDB-lite"/>
    </source>
</evidence>
<feature type="compositionally biased region" description="Basic and acidic residues" evidence="1">
    <location>
        <begin position="398"/>
        <end position="407"/>
    </location>
</feature>
<dbReference type="VEuPathDB" id="FungiDB:BO78DRAFT_400399"/>
<evidence type="ECO:0000313" key="2">
    <source>
        <dbReference type="EMBL" id="PYI02599.1"/>
    </source>
</evidence>
<sequence length="474" mass="52817">MATQLNAHGLTCARIPSLKVGYSTTSSDSTQNLEFRASLVHWNTFEREVRQVFDGIRWDTQTEILAYAPPPNGGTGPNHTCNEQLFCGDEHSTVARFNQNVGHVMTSVFQSLGFRARFGDFKTCCDTTINNKVPDIVLLGDQGSLRVVGEAKTPWMHTLDNFSDQEDTRSTFGQISRYMFTSKAKYGFLTTYDQTIFFMQAPHPHEDKKEKHWALWHSNVIEHRTSSTTVPPRSDFTAYRGKVSLRECFLFLGMKTSGGSPKCANPMKEENWVGPLSTTKYNDSDYISPSSSSSSSASSVSSTSSSGGPSDSERGRSRPQPTLSVAGRSQPSRSPRPPVQPTLPGTQGRSQPSRYPQPPTQPAVSVTGRSQPSRSPQPPAQAQPPSRTVPTTRSQSRAMRDLEDRTRTLGLSDSRQTRPTQTSSRDVVTVYHNGATYYYIEGGRQYAVQLHADGDRYYFMQGSVRRYVRYEGKR</sequence>
<dbReference type="AlphaFoldDB" id="A0A319EP92"/>
<feature type="compositionally biased region" description="Polar residues" evidence="1">
    <location>
        <begin position="409"/>
        <end position="425"/>
    </location>
</feature>
<proteinExistence type="predicted"/>
<feature type="compositionally biased region" description="Low complexity" evidence="1">
    <location>
        <begin position="284"/>
        <end position="310"/>
    </location>
</feature>
<name>A0A319EP92_ASPSB</name>
<reference evidence="2 3" key="1">
    <citation type="submission" date="2018-02" db="EMBL/GenBank/DDBJ databases">
        <title>The genomes of Aspergillus section Nigri reveals drivers in fungal speciation.</title>
        <authorList>
            <consortium name="DOE Joint Genome Institute"/>
            <person name="Vesth T.C."/>
            <person name="Nybo J."/>
            <person name="Theobald S."/>
            <person name="Brandl J."/>
            <person name="Frisvad J.C."/>
            <person name="Nielsen K.F."/>
            <person name="Lyhne E.K."/>
            <person name="Kogle M.E."/>
            <person name="Kuo A."/>
            <person name="Riley R."/>
            <person name="Clum A."/>
            <person name="Nolan M."/>
            <person name="Lipzen A."/>
            <person name="Salamov A."/>
            <person name="Henrissat B."/>
            <person name="Wiebenga A."/>
            <person name="De vries R.P."/>
            <person name="Grigoriev I.V."/>
            <person name="Mortensen U.H."/>
            <person name="Andersen M.R."/>
            <person name="Baker S.E."/>
        </authorList>
    </citation>
    <scope>NUCLEOTIDE SEQUENCE [LARGE SCALE GENOMIC DNA]</scope>
    <source>
        <strain evidence="2 3">CBS 121057</strain>
    </source>
</reference>
<dbReference type="OrthoDB" id="3796275at2759"/>
<protein>
    <submittedName>
        <fullName evidence="2">Uncharacterized protein</fullName>
    </submittedName>
</protein>
<feature type="compositionally biased region" description="Polar residues" evidence="1">
    <location>
        <begin position="343"/>
        <end position="354"/>
    </location>
</feature>
<feature type="compositionally biased region" description="Polar residues" evidence="1">
    <location>
        <begin position="388"/>
        <end position="397"/>
    </location>
</feature>
<evidence type="ECO:0000313" key="3">
    <source>
        <dbReference type="Proteomes" id="UP000248423"/>
    </source>
</evidence>